<dbReference type="EMBL" id="ML769540">
    <property type="protein sequence ID" value="KAE9394972.1"/>
    <property type="molecule type" value="Genomic_DNA"/>
</dbReference>
<keyword evidence="3" id="KW-1185">Reference proteome</keyword>
<reference evidence="2" key="1">
    <citation type="journal article" date="2019" name="Environ. Microbiol.">
        <title>Fungal ecological strategies reflected in gene transcription - a case study of two litter decomposers.</title>
        <authorList>
            <person name="Barbi F."/>
            <person name="Kohler A."/>
            <person name="Barry K."/>
            <person name="Baskaran P."/>
            <person name="Daum C."/>
            <person name="Fauchery L."/>
            <person name="Ihrmark K."/>
            <person name="Kuo A."/>
            <person name="LaButti K."/>
            <person name="Lipzen A."/>
            <person name="Morin E."/>
            <person name="Grigoriev I.V."/>
            <person name="Henrissat B."/>
            <person name="Lindahl B."/>
            <person name="Martin F."/>
        </authorList>
    </citation>
    <scope>NUCLEOTIDE SEQUENCE</scope>
    <source>
        <strain evidence="2">JB14</strain>
    </source>
</reference>
<feature type="compositionally biased region" description="Polar residues" evidence="1">
    <location>
        <begin position="50"/>
        <end position="67"/>
    </location>
</feature>
<gene>
    <name evidence="2" type="ORF">BT96DRAFT_998092</name>
</gene>
<dbReference type="AlphaFoldDB" id="A0A6A4H9S6"/>
<evidence type="ECO:0000313" key="3">
    <source>
        <dbReference type="Proteomes" id="UP000799118"/>
    </source>
</evidence>
<sequence length="153" mass="16277">MAKRIARAFKFFHHNKDKGHNTTPTGSRVPTPTPDASTPLQVHAAPTSIADGNQPESTSVQNSSNHQGIGTTIGGTLDAALKVLKEVSAPLLPLQAAVGGVCACIGIYKDVSDNTEQLKNLVDDLTSRTTFLQLYMDRAGFGATHQIVQDLIK</sequence>
<feature type="region of interest" description="Disordered" evidence="1">
    <location>
        <begin position="12"/>
        <end position="67"/>
    </location>
</feature>
<proteinExistence type="predicted"/>
<name>A0A6A4H9S6_9AGAR</name>
<dbReference type="Proteomes" id="UP000799118">
    <property type="component" value="Unassembled WGS sequence"/>
</dbReference>
<evidence type="ECO:0000313" key="2">
    <source>
        <dbReference type="EMBL" id="KAE9394972.1"/>
    </source>
</evidence>
<evidence type="ECO:0000256" key="1">
    <source>
        <dbReference type="SAM" id="MobiDB-lite"/>
    </source>
</evidence>
<organism evidence="2 3">
    <name type="scientific">Gymnopus androsaceus JB14</name>
    <dbReference type="NCBI Taxonomy" id="1447944"/>
    <lineage>
        <taxon>Eukaryota</taxon>
        <taxon>Fungi</taxon>
        <taxon>Dikarya</taxon>
        <taxon>Basidiomycota</taxon>
        <taxon>Agaricomycotina</taxon>
        <taxon>Agaricomycetes</taxon>
        <taxon>Agaricomycetidae</taxon>
        <taxon>Agaricales</taxon>
        <taxon>Marasmiineae</taxon>
        <taxon>Omphalotaceae</taxon>
        <taxon>Gymnopus</taxon>
    </lineage>
</organism>
<protein>
    <submittedName>
        <fullName evidence="2">Uncharacterized protein</fullName>
    </submittedName>
</protein>
<accession>A0A6A4H9S6</accession>
<feature type="compositionally biased region" description="Polar residues" evidence="1">
    <location>
        <begin position="21"/>
        <end position="40"/>
    </location>
</feature>